<proteinExistence type="predicted"/>
<dbReference type="Pfam" id="PF00512">
    <property type="entry name" value="HisKA"/>
    <property type="match status" value="1"/>
</dbReference>
<keyword evidence="8 11" id="KW-1133">Transmembrane helix</keyword>
<evidence type="ECO:0000256" key="3">
    <source>
        <dbReference type="ARBA" id="ARBA00012438"/>
    </source>
</evidence>
<dbReference type="RefSeq" id="WP_203718569.1">
    <property type="nucleotide sequence ID" value="NZ_BONE01000100.1"/>
</dbReference>
<keyword evidence="9" id="KW-0902">Two-component regulatory system</keyword>
<feature type="transmembrane region" description="Helical" evidence="11">
    <location>
        <begin position="12"/>
        <end position="35"/>
    </location>
</feature>
<dbReference type="PROSITE" id="PS50109">
    <property type="entry name" value="HIS_KIN"/>
    <property type="match status" value="1"/>
</dbReference>
<comment type="catalytic activity">
    <reaction evidence="1">
        <text>ATP + protein L-histidine = ADP + protein N-phospho-L-histidine.</text>
        <dbReference type="EC" id="2.7.13.3"/>
    </reaction>
</comment>
<comment type="caution">
    <text evidence="14">The sequence shown here is derived from an EMBL/GenBank/DDBJ whole genome shotgun (WGS) entry which is preliminary data.</text>
</comment>
<dbReference type="CDD" id="cd00082">
    <property type="entry name" value="HisKA"/>
    <property type="match status" value="1"/>
</dbReference>
<evidence type="ECO:0000256" key="6">
    <source>
        <dbReference type="ARBA" id="ARBA00022692"/>
    </source>
</evidence>
<dbReference type="Proteomes" id="UP000604117">
    <property type="component" value="Unassembled WGS sequence"/>
</dbReference>
<dbReference type="Pfam" id="PF00672">
    <property type="entry name" value="HAMP"/>
    <property type="match status" value="1"/>
</dbReference>
<dbReference type="SMART" id="SM00304">
    <property type="entry name" value="HAMP"/>
    <property type="match status" value="1"/>
</dbReference>
<keyword evidence="5" id="KW-0808">Transferase</keyword>
<evidence type="ECO:0000259" key="12">
    <source>
        <dbReference type="PROSITE" id="PS50109"/>
    </source>
</evidence>
<evidence type="ECO:0000256" key="10">
    <source>
        <dbReference type="ARBA" id="ARBA00023136"/>
    </source>
</evidence>
<evidence type="ECO:0000256" key="8">
    <source>
        <dbReference type="ARBA" id="ARBA00022989"/>
    </source>
</evidence>
<dbReference type="PROSITE" id="PS50885">
    <property type="entry name" value="HAMP"/>
    <property type="match status" value="1"/>
</dbReference>
<comment type="subcellular location">
    <subcellularLocation>
        <location evidence="2">Cell membrane</location>
    </subcellularLocation>
</comment>
<dbReference type="Gene3D" id="6.10.340.10">
    <property type="match status" value="1"/>
</dbReference>
<dbReference type="InterPro" id="IPR004358">
    <property type="entry name" value="Sig_transdc_His_kin-like_C"/>
</dbReference>
<protein>
    <recommendedName>
        <fullName evidence="3">histidine kinase</fullName>
        <ecNumber evidence="3">2.7.13.3</ecNumber>
    </recommendedName>
</protein>
<evidence type="ECO:0000256" key="2">
    <source>
        <dbReference type="ARBA" id="ARBA00004236"/>
    </source>
</evidence>
<dbReference type="InterPro" id="IPR036890">
    <property type="entry name" value="HATPase_C_sf"/>
</dbReference>
<dbReference type="SMART" id="SM00388">
    <property type="entry name" value="HisKA"/>
    <property type="match status" value="1"/>
</dbReference>
<dbReference type="InterPro" id="IPR005467">
    <property type="entry name" value="His_kinase_dom"/>
</dbReference>
<feature type="transmembrane region" description="Helical" evidence="11">
    <location>
        <begin position="85"/>
        <end position="104"/>
    </location>
</feature>
<dbReference type="PANTHER" id="PTHR45436:SF5">
    <property type="entry name" value="SENSOR HISTIDINE KINASE TRCS"/>
    <property type="match status" value="1"/>
</dbReference>
<dbReference type="InterPro" id="IPR003661">
    <property type="entry name" value="HisK_dim/P_dom"/>
</dbReference>
<dbReference type="EMBL" id="BONE01000100">
    <property type="protein sequence ID" value="GIF77715.1"/>
    <property type="molecule type" value="Genomic_DNA"/>
</dbReference>
<evidence type="ECO:0000313" key="15">
    <source>
        <dbReference type="Proteomes" id="UP000604117"/>
    </source>
</evidence>
<accession>A0ABQ4D2F2</accession>
<name>A0ABQ4D2F2_9ACTN</name>
<evidence type="ECO:0000256" key="1">
    <source>
        <dbReference type="ARBA" id="ARBA00000085"/>
    </source>
</evidence>
<dbReference type="SUPFAM" id="SSF158472">
    <property type="entry name" value="HAMP domain-like"/>
    <property type="match status" value="1"/>
</dbReference>
<evidence type="ECO:0000256" key="5">
    <source>
        <dbReference type="ARBA" id="ARBA00022679"/>
    </source>
</evidence>
<organism evidence="14 15">
    <name type="scientific">Asanoa siamensis</name>
    <dbReference type="NCBI Taxonomy" id="926357"/>
    <lineage>
        <taxon>Bacteria</taxon>
        <taxon>Bacillati</taxon>
        <taxon>Actinomycetota</taxon>
        <taxon>Actinomycetes</taxon>
        <taxon>Micromonosporales</taxon>
        <taxon>Micromonosporaceae</taxon>
        <taxon>Asanoa</taxon>
    </lineage>
</organism>
<feature type="domain" description="HAMP" evidence="13">
    <location>
        <begin position="106"/>
        <end position="159"/>
    </location>
</feature>
<gene>
    <name evidence="14" type="ORF">Asi02nite_72330</name>
</gene>
<keyword evidence="10 11" id="KW-0472">Membrane</keyword>
<dbReference type="CDD" id="cd00075">
    <property type="entry name" value="HATPase"/>
    <property type="match status" value="1"/>
</dbReference>
<feature type="domain" description="Histidine kinase" evidence="12">
    <location>
        <begin position="167"/>
        <end position="381"/>
    </location>
</feature>
<dbReference type="PRINTS" id="PR00344">
    <property type="entry name" value="BCTRLSENSOR"/>
</dbReference>
<dbReference type="Pfam" id="PF02518">
    <property type="entry name" value="HATPase_c"/>
    <property type="match status" value="1"/>
</dbReference>
<dbReference type="SMART" id="SM00387">
    <property type="entry name" value="HATPase_c"/>
    <property type="match status" value="1"/>
</dbReference>
<keyword evidence="6 11" id="KW-0812">Transmembrane</keyword>
<dbReference type="SUPFAM" id="SSF47384">
    <property type="entry name" value="Homodimeric domain of signal transducing histidine kinase"/>
    <property type="match status" value="1"/>
</dbReference>
<evidence type="ECO:0000256" key="7">
    <source>
        <dbReference type="ARBA" id="ARBA00022777"/>
    </source>
</evidence>
<sequence>MRRLTQSIRFRLTVLYSTLLFALAATALGVTYVAVERATDPKPITKQFQAAVVKRDVVIDRLQVAEVDQIESAVNFGTLQTLRNYSLFALAGLFVASLGIGWVLSGRALRPVGAIARTTREIQATDLSRRIRLGGARDELRDLADTIDSMLDRLDEAFRGQRELIDDASHELRSPLAVIRANLDASLVEAPEATPEERARAIAVIDRAATRMSRLVEDLLATARRDAEGLADTDVDLGAVAREAGEEYATVAAASQVFLAYDVRPGLMHIGDHDALRRAVGNLLSNAVRVSPEGGTVTVAAGAAPGWLWIAVADHGPGITTDDQARVFDRFWRKPDGGRDRRTGLGLAIVRQIVESHGGRVAVHSTPSRGSTFVIWLPRPNADGPPPDQSPI</sequence>
<reference evidence="14 15" key="1">
    <citation type="submission" date="2021-01" db="EMBL/GenBank/DDBJ databases">
        <title>Whole genome shotgun sequence of Asanoa siamensis NBRC 107932.</title>
        <authorList>
            <person name="Komaki H."/>
            <person name="Tamura T."/>
        </authorList>
    </citation>
    <scope>NUCLEOTIDE SEQUENCE [LARGE SCALE GENOMIC DNA]</scope>
    <source>
        <strain evidence="14 15">NBRC 107932</strain>
    </source>
</reference>
<dbReference type="InterPro" id="IPR036097">
    <property type="entry name" value="HisK_dim/P_sf"/>
</dbReference>
<keyword evidence="7" id="KW-0418">Kinase</keyword>
<dbReference type="Gene3D" id="3.30.565.10">
    <property type="entry name" value="Histidine kinase-like ATPase, C-terminal domain"/>
    <property type="match status" value="1"/>
</dbReference>
<evidence type="ECO:0000256" key="4">
    <source>
        <dbReference type="ARBA" id="ARBA00022553"/>
    </source>
</evidence>
<dbReference type="CDD" id="cd06225">
    <property type="entry name" value="HAMP"/>
    <property type="match status" value="1"/>
</dbReference>
<dbReference type="InterPro" id="IPR050428">
    <property type="entry name" value="TCS_sensor_his_kinase"/>
</dbReference>
<dbReference type="EC" id="2.7.13.3" evidence="3"/>
<dbReference type="InterPro" id="IPR003594">
    <property type="entry name" value="HATPase_dom"/>
</dbReference>
<keyword evidence="4" id="KW-0597">Phosphoprotein</keyword>
<evidence type="ECO:0000256" key="11">
    <source>
        <dbReference type="SAM" id="Phobius"/>
    </source>
</evidence>
<dbReference type="Gene3D" id="1.10.287.130">
    <property type="match status" value="1"/>
</dbReference>
<keyword evidence="15" id="KW-1185">Reference proteome</keyword>
<evidence type="ECO:0000313" key="14">
    <source>
        <dbReference type="EMBL" id="GIF77715.1"/>
    </source>
</evidence>
<dbReference type="SUPFAM" id="SSF55874">
    <property type="entry name" value="ATPase domain of HSP90 chaperone/DNA topoisomerase II/histidine kinase"/>
    <property type="match status" value="1"/>
</dbReference>
<dbReference type="PANTHER" id="PTHR45436">
    <property type="entry name" value="SENSOR HISTIDINE KINASE YKOH"/>
    <property type="match status" value="1"/>
</dbReference>
<dbReference type="InterPro" id="IPR003660">
    <property type="entry name" value="HAMP_dom"/>
</dbReference>
<evidence type="ECO:0000259" key="13">
    <source>
        <dbReference type="PROSITE" id="PS50885"/>
    </source>
</evidence>
<evidence type="ECO:0000256" key="9">
    <source>
        <dbReference type="ARBA" id="ARBA00023012"/>
    </source>
</evidence>